<accession>M5DQ45</accession>
<organism evidence="4 5">
    <name type="scientific">Thalassolituus oleivorans MIL-1</name>
    <dbReference type="NCBI Taxonomy" id="1298593"/>
    <lineage>
        <taxon>Bacteria</taxon>
        <taxon>Pseudomonadati</taxon>
        <taxon>Pseudomonadota</taxon>
        <taxon>Gammaproteobacteria</taxon>
        <taxon>Oceanospirillales</taxon>
        <taxon>Oceanospirillaceae</taxon>
        <taxon>Thalassolituus</taxon>
    </lineage>
</organism>
<dbReference type="RefSeq" id="WP_015486034.1">
    <property type="nucleotide sequence ID" value="NC_020888.1"/>
</dbReference>
<keyword evidence="2" id="KW-0472">Membrane</keyword>
<dbReference type="InterPro" id="IPR028238">
    <property type="entry name" value="Ntox46"/>
</dbReference>
<dbReference type="GeneID" id="79178563"/>
<dbReference type="EMBL" id="HF680312">
    <property type="protein sequence ID" value="CCU71297.1"/>
    <property type="molecule type" value="Genomic_DNA"/>
</dbReference>
<feature type="region of interest" description="Disordered" evidence="1">
    <location>
        <begin position="345"/>
        <end position="388"/>
    </location>
</feature>
<dbReference type="eggNOG" id="ENOG5032TP0">
    <property type="taxonomic scope" value="Bacteria"/>
</dbReference>
<evidence type="ECO:0000313" key="5">
    <source>
        <dbReference type="Proteomes" id="UP000011866"/>
    </source>
</evidence>
<gene>
    <name evidence="4" type="ORF">TOL_0861</name>
</gene>
<evidence type="ECO:0000259" key="3">
    <source>
        <dbReference type="Pfam" id="PF15538"/>
    </source>
</evidence>
<sequence>MADFELEDKHGNRYRMRPGAGPRFWHPENLGAGSSLLNDNLLSTMPVSGLYDAHNHFYFNVLTKIPNLPSGPQAALSTTLSNSYLTIEKIGTALAINDDEPDPRNELRVKIRNALMAIVAGERAEAAMYQKQMDKETTVMKGVIYTGAFMQGIGSSAWGMVVWLKEVSDVVNPFVKMQHHARALQAAWESEDFSKTYSETYVKGEKRELVEALGFDPSQITEQQIDEAMAMANLVIEDPSLRDMLYQFVKDYAEAQHAIEITNVAGTAAFELILTIIVAAVTGGVGVVAAVGSKAHLIKKFQKVGDLLSDFAKATRKLKLEGKKRKAKGNTAKFSVFDVDEVEIKPTDPHGAEDGKVSGSHDDKNKHKTLKPTPEEVELAKSKGSTPEHIAARDKVARHYLENNGFTEGQIDNALGSASDGVIGGVDLSQPLEVVSFPPPDTMTQYVKSHGHPGNWFDPLSNQSPDSLGLNGDTRSLKAFKVPEGTGLQSYAKPVLDDWTVPANPVKTSGGGVQLLVNNSVKNSTIGL</sequence>
<feature type="domain" description="Bacterial toxin 46" evidence="3">
    <location>
        <begin position="419"/>
        <end position="519"/>
    </location>
</feature>
<dbReference type="KEGG" id="tol:TOL_0861"/>
<name>M5DQ45_9GAMM</name>
<dbReference type="Pfam" id="PF15538">
    <property type="entry name" value="Ntox46"/>
    <property type="match status" value="1"/>
</dbReference>
<protein>
    <recommendedName>
        <fullName evidence="3">Bacterial toxin 46 domain-containing protein</fullName>
    </recommendedName>
</protein>
<evidence type="ECO:0000256" key="2">
    <source>
        <dbReference type="SAM" id="Phobius"/>
    </source>
</evidence>
<keyword evidence="5" id="KW-1185">Reference proteome</keyword>
<feature type="transmembrane region" description="Helical" evidence="2">
    <location>
        <begin position="272"/>
        <end position="293"/>
    </location>
</feature>
<keyword evidence="2" id="KW-1133">Transmembrane helix</keyword>
<dbReference type="Proteomes" id="UP000011866">
    <property type="component" value="Chromosome"/>
</dbReference>
<dbReference type="HOGENOM" id="CLU_515724_0_0_6"/>
<keyword evidence="2" id="KW-0812">Transmembrane</keyword>
<evidence type="ECO:0000313" key="4">
    <source>
        <dbReference type="EMBL" id="CCU71297.1"/>
    </source>
</evidence>
<proteinExistence type="predicted"/>
<reference evidence="4 5" key="1">
    <citation type="journal article" date="2013" name="Genome Announc.">
        <title>Genome Sequence of Thalassolituus oleivorans MIL-1 (DSM 14913T).</title>
        <authorList>
            <person name="Golyshin P.N."/>
            <person name="Werner J."/>
            <person name="Chernikova T.N."/>
            <person name="Tran H."/>
            <person name="Ferrer M."/>
            <person name="Yakimov M.M."/>
            <person name="Teeling H."/>
            <person name="Golyshina O.V."/>
        </authorList>
    </citation>
    <scope>NUCLEOTIDE SEQUENCE [LARGE SCALE GENOMIC DNA]</scope>
    <source>
        <strain evidence="4 5">MIL-1</strain>
    </source>
</reference>
<feature type="compositionally biased region" description="Basic and acidic residues" evidence="1">
    <location>
        <begin position="345"/>
        <end position="365"/>
    </location>
</feature>
<evidence type="ECO:0000256" key="1">
    <source>
        <dbReference type="SAM" id="MobiDB-lite"/>
    </source>
</evidence>
<dbReference type="PATRIC" id="fig|1298593.3.peg.830"/>
<dbReference type="AlphaFoldDB" id="M5DQ45"/>